<proteinExistence type="predicted"/>
<accession>A0A6J8B9N4</accession>
<name>A0A6J8B9N4_MYTCO</name>
<dbReference type="SUPFAM" id="SSF50969">
    <property type="entry name" value="YVTN repeat-like/Quinoprotein amine dehydrogenase"/>
    <property type="match status" value="1"/>
</dbReference>
<dbReference type="EMBL" id="CACVKT020002917">
    <property type="protein sequence ID" value="CAC5380605.1"/>
    <property type="molecule type" value="Genomic_DNA"/>
</dbReference>
<dbReference type="InterPro" id="IPR011044">
    <property type="entry name" value="Quino_amine_DH_bsu"/>
</dbReference>
<reference evidence="1 2" key="1">
    <citation type="submission" date="2020-06" db="EMBL/GenBank/DDBJ databases">
        <authorList>
            <person name="Li R."/>
            <person name="Bekaert M."/>
        </authorList>
    </citation>
    <scope>NUCLEOTIDE SEQUENCE [LARGE SCALE GENOMIC DNA]</scope>
    <source>
        <strain evidence="2">wild</strain>
    </source>
</reference>
<dbReference type="Proteomes" id="UP000507470">
    <property type="component" value="Unassembled WGS sequence"/>
</dbReference>
<keyword evidence="2" id="KW-1185">Reference proteome</keyword>
<protein>
    <submittedName>
        <fullName evidence="1">Uncharacterized protein</fullName>
    </submittedName>
</protein>
<gene>
    <name evidence="1" type="ORF">MCOR_16545</name>
</gene>
<dbReference type="OrthoDB" id="6096011at2759"/>
<organism evidence="1 2">
    <name type="scientific">Mytilus coruscus</name>
    <name type="common">Sea mussel</name>
    <dbReference type="NCBI Taxonomy" id="42192"/>
    <lineage>
        <taxon>Eukaryota</taxon>
        <taxon>Metazoa</taxon>
        <taxon>Spiralia</taxon>
        <taxon>Lophotrochozoa</taxon>
        <taxon>Mollusca</taxon>
        <taxon>Bivalvia</taxon>
        <taxon>Autobranchia</taxon>
        <taxon>Pteriomorphia</taxon>
        <taxon>Mytilida</taxon>
        <taxon>Mytiloidea</taxon>
        <taxon>Mytilidae</taxon>
        <taxon>Mytilinae</taxon>
        <taxon>Mytilus</taxon>
    </lineage>
</organism>
<evidence type="ECO:0000313" key="2">
    <source>
        <dbReference type="Proteomes" id="UP000507470"/>
    </source>
</evidence>
<dbReference type="AlphaFoldDB" id="A0A6J8B9N4"/>
<evidence type="ECO:0000313" key="1">
    <source>
        <dbReference type="EMBL" id="CAC5380605.1"/>
    </source>
</evidence>
<sequence>MYTAGSKKHNCHCKYTANPISLNDLDLTLLSLILLNCCSLSSNEGTLISDLREFKNNFLSHNTDGAISETEYSTLWTDLTSYVLQLDPSKQNDLVIIQNRPLDESLCQYYVTSLLDVHVILEKIDTKIDATSAEIRTTIANSNTEVMETIGAKTFELLATMGINNVVLMAKIEEVLQNMICQRCKRNIHDQGFIHCNETTEAVKPNVSKVVSTVISILLSIHFLEKQEGLLQPYKLGQSLFTLHHHVDLTSVVGENVLGEVSNIVMMEDGRLVICLPHQDTLLIYYTDGSQVNRIDVQGVPWCVTAVNNFTVAVTLVRSNCIEIYDINNKLKLKSISISAPGMWWWSDITTINSKLVVEDDDRLLIIDHQTREAVQTIQTDCFPYRLHGSGDRIFYCDEFCKYNNKLYWYHYTDDSHHNLSLPSPPWRMTTLRDGSLYVVCEDGSVQHVSSDGKQYTTATTKELKTLSWICLSYNSKQRKLVTISNLSGKLNVLYEN</sequence>